<feature type="region of interest" description="Disordered" evidence="1">
    <location>
        <begin position="132"/>
        <end position="185"/>
    </location>
</feature>
<dbReference type="Pfam" id="PF00226">
    <property type="entry name" value="DnaJ"/>
    <property type="match status" value="1"/>
</dbReference>
<gene>
    <name evidence="3" type="ORF">Fmac_032199</name>
</gene>
<feature type="region of interest" description="Disordered" evidence="1">
    <location>
        <begin position="556"/>
        <end position="580"/>
    </location>
</feature>
<dbReference type="PANTHER" id="PTHR44137">
    <property type="entry name" value="BNAC03G44070D PROTEIN"/>
    <property type="match status" value="1"/>
</dbReference>
<comment type="caution">
    <text evidence="3">The sequence shown here is derived from an EMBL/GenBank/DDBJ whole genome shotgun (WGS) entry which is preliminary data.</text>
</comment>
<feature type="region of interest" description="Disordered" evidence="1">
    <location>
        <begin position="972"/>
        <end position="998"/>
    </location>
</feature>
<dbReference type="Proteomes" id="UP001603857">
    <property type="component" value="Unassembled WGS sequence"/>
</dbReference>
<evidence type="ECO:0000259" key="2">
    <source>
        <dbReference type="PROSITE" id="PS50076"/>
    </source>
</evidence>
<feature type="region of interest" description="Disordered" evidence="1">
    <location>
        <begin position="685"/>
        <end position="717"/>
    </location>
</feature>
<dbReference type="PROSITE" id="PS50076">
    <property type="entry name" value="DNAJ_2"/>
    <property type="match status" value="1"/>
</dbReference>
<dbReference type="InterPro" id="IPR024593">
    <property type="entry name" value="DUF3444"/>
</dbReference>
<feature type="region of interest" description="Disordered" evidence="1">
    <location>
        <begin position="232"/>
        <end position="333"/>
    </location>
</feature>
<feature type="compositionally biased region" description="Polar residues" evidence="1">
    <location>
        <begin position="275"/>
        <end position="284"/>
    </location>
</feature>
<dbReference type="SMART" id="SM00271">
    <property type="entry name" value="DnaJ"/>
    <property type="match status" value="1"/>
</dbReference>
<feature type="compositionally biased region" description="Polar residues" evidence="1">
    <location>
        <begin position="132"/>
        <end position="177"/>
    </location>
</feature>
<protein>
    <recommendedName>
        <fullName evidence="2">J domain-containing protein</fullName>
    </recommendedName>
</protein>
<evidence type="ECO:0000256" key="1">
    <source>
        <dbReference type="SAM" id="MobiDB-lite"/>
    </source>
</evidence>
<dbReference type="CDD" id="cd06257">
    <property type="entry name" value="DnaJ"/>
    <property type="match status" value="1"/>
</dbReference>
<dbReference type="Pfam" id="PF11926">
    <property type="entry name" value="DUF3444"/>
    <property type="match status" value="1"/>
</dbReference>
<feature type="compositionally biased region" description="Polar residues" evidence="1">
    <location>
        <begin position="558"/>
        <end position="571"/>
    </location>
</feature>
<dbReference type="EMBL" id="JBGMDY010000011">
    <property type="protein sequence ID" value="KAL2318323.1"/>
    <property type="molecule type" value="Genomic_DNA"/>
</dbReference>
<dbReference type="InterPro" id="IPR018253">
    <property type="entry name" value="DnaJ_domain_CS"/>
</dbReference>
<dbReference type="PRINTS" id="PR00625">
    <property type="entry name" value="JDOMAIN"/>
</dbReference>
<dbReference type="SUPFAM" id="SSF46565">
    <property type="entry name" value="Chaperone J-domain"/>
    <property type="match status" value="1"/>
</dbReference>
<feature type="domain" description="J" evidence="2">
    <location>
        <begin position="66"/>
        <end position="130"/>
    </location>
</feature>
<feature type="compositionally biased region" description="Basic residues" evidence="1">
    <location>
        <begin position="240"/>
        <end position="257"/>
    </location>
</feature>
<keyword evidence="4" id="KW-1185">Reference proteome</keyword>
<dbReference type="InterPro" id="IPR056988">
    <property type="entry name" value="Zn_ribbon_pln"/>
</dbReference>
<sequence length="1010" mass="111171">MECNKDEAARAKEIAERKFSERDYAGAKKFALKALSLFPALEGTSQLLTTLDVYISSEKKINGEKDWYGILGVVPFANEETVRKQYRKLALTLHPDKNKSLGAEGAFKLVSEAWSFLSDNVKRLAYNQNRSSKGFQHNAPNHVGSQSEAPSSNGSYNVNKSATSSVRAGNSDTQAHPTSVPPPRTESGTFWTLCNSCRTYYEYLRMYLNQTLLCPNCNDAFVAAETGPPPNAFMSSNLSSRKHPQRSSRQHPQKSSRQHSNVERNQPVNPGRTGAVSQNLQSSIPTPPVNPGRTAAVSQNLQSSIPTQHVNPGRNLQSSIPTPPVNPGRTGAVSQNLQSSIPTQPVNPGRTGAVSQNLQSSIPTPPVIPGRTAAVSQNLQSNIPTQPVNPGRTGAVSQNLQSSIPTQPVNPGRAGAVFQNLQSSIPTQFVNPGRIGAVSQSLKSSIPTPPVNPGRTGAVFQNLQANILTQPVNPGRTGAVFQNLQSSIHTQPVNLGRTGAVFQNLQASIPTQPVNPGRTGAFSQNLQSSIPIDTSFNNRNFQWGPHSRMADFVRRDGSSSVTAANVKQQSSETRREGEGAPSIAAWERSHMHKRPAGPFSNVENPSKKIRTDDIYRSNASHTPMGDGSSSFGHFYESGKANMGTERIHGFSGIGFKPDSMRELSFSETRKMLIGKAHTEIRKKLQEWSKDKAKKTQKSAFNDKTTGPETHGSSNGDRHVGFDFIPVTFDNTGKEKSAYVTMNVPDPDFHNFDLDRTENSFAEDQVWAAYDDDDGMPRYYARIHKVVSTKPFRMRISWLNSRSNSELGPIDWVGSGFYKTCGDFRTGKHEITQSLNSFSHKVRWTKGTRGVVRIFPGKGEVWALYRNWSPDWNENTPDEVIHKYDMVEVLKDFNEEEGVLVTPLVKVDGFKTVFHRHSHDQARMIPKVEMFQFSHQVPNYFLTGEEAHNAPKGCQELDPAATPLDFIQTTAEANEASDNVGKTKEDTFQQSPEKQDAGKVECASNLVEPIC</sequence>
<feature type="compositionally biased region" description="Basic and acidic residues" evidence="1">
    <location>
        <begin position="980"/>
        <end position="998"/>
    </location>
</feature>
<feature type="compositionally biased region" description="Polar residues" evidence="1">
    <location>
        <begin position="296"/>
        <end position="320"/>
    </location>
</feature>
<proteinExistence type="predicted"/>
<feature type="compositionally biased region" description="Polar residues" evidence="1">
    <location>
        <begin position="258"/>
        <end position="268"/>
    </location>
</feature>
<evidence type="ECO:0000313" key="3">
    <source>
        <dbReference type="EMBL" id="KAL2318323.1"/>
    </source>
</evidence>
<dbReference type="PANTHER" id="PTHR44137:SF32">
    <property type="entry name" value="DNAJ HEAT SHOCK AMINO-TERMINAL DOMAIN PROTEIN"/>
    <property type="match status" value="1"/>
</dbReference>
<dbReference type="AlphaFoldDB" id="A0ABD1L4Q0"/>
<feature type="compositionally biased region" description="Polar residues" evidence="1">
    <location>
        <begin position="697"/>
        <end position="714"/>
    </location>
</feature>
<dbReference type="Gene3D" id="1.10.287.110">
    <property type="entry name" value="DnaJ domain"/>
    <property type="match status" value="1"/>
</dbReference>
<accession>A0ABD1L4Q0</accession>
<evidence type="ECO:0000313" key="4">
    <source>
        <dbReference type="Proteomes" id="UP001603857"/>
    </source>
</evidence>
<dbReference type="Pfam" id="PF23551">
    <property type="entry name" value="Zn_ribbon_20"/>
    <property type="match status" value="1"/>
</dbReference>
<dbReference type="InterPro" id="IPR001623">
    <property type="entry name" value="DnaJ_domain"/>
</dbReference>
<name>A0ABD1L4Q0_9FABA</name>
<dbReference type="PROSITE" id="PS00636">
    <property type="entry name" value="DNAJ_1"/>
    <property type="match status" value="1"/>
</dbReference>
<reference evidence="3 4" key="1">
    <citation type="submission" date="2024-08" db="EMBL/GenBank/DDBJ databases">
        <title>Insights into the chromosomal genome structure of Flemingia macrophylla.</title>
        <authorList>
            <person name="Ding Y."/>
            <person name="Zhao Y."/>
            <person name="Bi W."/>
            <person name="Wu M."/>
            <person name="Zhao G."/>
            <person name="Gong Y."/>
            <person name="Li W."/>
            <person name="Zhang P."/>
        </authorList>
    </citation>
    <scope>NUCLEOTIDE SEQUENCE [LARGE SCALE GENOMIC DNA]</scope>
    <source>
        <strain evidence="3">DYQJB</strain>
        <tissue evidence="3">Leaf</tissue>
    </source>
</reference>
<dbReference type="InterPro" id="IPR036869">
    <property type="entry name" value="J_dom_sf"/>
</dbReference>
<organism evidence="3 4">
    <name type="scientific">Flemingia macrophylla</name>
    <dbReference type="NCBI Taxonomy" id="520843"/>
    <lineage>
        <taxon>Eukaryota</taxon>
        <taxon>Viridiplantae</taxon>
        <taxon>Streptophyta</taxon>
        <taxon>Embryophyta</taxon>
        <taxon>Tracheophyta</taxon>
        <taxon>Spermatophyta</taxon>
        <taxon>Magnoliopsida</taxon>
        <taxon>eudicotyledons</taxon>
        <taxon>Gunneridae</taxon>
        <taxon>Pentapetalae</taxon>
        <taxon>rosids</taxon>
        <taxon>fabids</taxon>
        <taxon>Fabales</taxon>
        <taxon>Fabaceae</taxon>
        <taxon>Papilionoideae</taxon>
        <taxon>50 kb inversion clade</taxon>
        <taxon>NPAAA clade</taxon>
        <taxon>indigoferoid/millettioid clade</taxon>
        <taxon>Phaseoleae</taxon>
        <taxon>Flemingia</taxon>
    </lineage>
</organism>